<gene>
    <name evidence="1" type="ORF">SAMN04488004_11911</name>
</gene>
<accession>A0A1I4HQY8</accession>
<proteinExistence type="predicted"/>
<dbReference type="AlphaFoldDB" id="A0A1I4HQY8"/>
<dbReference type="RefSeq" id="WP_090190797.1">
    <property type="nucleotide sequence ID" value="NZ_FOTF01000019.1"/>
</dbReference>
<dbReference type="EMBL" id="FOTF01000019">
    <property type="protein sequence ID" value="SFL43971.1"/>
    <property type="molecule type" value="Genomic_DNA"/>
</dbReference>
<organism evidence="1 2">
    <name type="scientific">Loktanella salsilacus</name>
    <dbReference type="NCBI Taxonomy" id="195913"/>
    <lineage>
        <taxon>Bacteria</taxon>
        <taxon>Pseudomonadati</taxon>
        <taxon>Pseudomonadota</taxon>
        <taxon>Alphaproteobacteria</taxon>
        <taxon>Rhodobacterales</taxon>
        <taxon>Roseobacteraceae</taxon>
        <taxon>Loktanella</taxon>
    </lineage>
</organism>
<name>A0A1I4HQY8_9RHOB</name>
<keyword evidence="2" id="KW-1185">Reference proteome</keyword>
<dbReference type="Proteomes" id="UP000199550">
    <property type="component" value="Unassembled WGS sequence"/>
</dbReference>
<reference evidence="1 2" key="1">
    <citation type="submission" date="2016-10" db="EMBL/GenBank/DDBJ databases">
        <authorList>
            <person name="de Groot N.N."/>
        </authorList>
    </citation>
    <scope>NUCLEOTIDE SEQUENCE [LARGE SCALE GENOMIC DNA]</scope>
    <source>
        <strain evidence="1 2">DSM 16199</strain>
    </source>
</reference>
<dbReference type="STRING" id="195913.SAMN04488004_11911"/>
<protein>
    <submittedName>
        <fullName evidence="1">Uncharacterized protein</fullName>
    </submittedName>
</protein>
<sequence length="175" mass="19969">MIGDEAWQTAPLRSAEDRRKKIMHYAQEWVDAANNSVPEDYAAWLETVKRAFGTREAIEAASKEELTDGLMSLHAFTEQLRFVKGGLKNLPAEFWKANSDDVDRVKSTRTYLLHGPGDFIQRFPDVIYDRSIKLKRFAYFCALELYGTIKPDECPPMNGRMAKALRFLGFDVKGA</sequence>
<evidence type="ECO:0000313" key="2">
    <source>
        <dbReference type="Proteomes" id="UP000199550"/>
    </source>
</evidence>
<evidence type="ECO:0000313" key="1">
    <source>
        <dbReference type="EMBL" id="SFL43971.1"/>
    </source>
</evidence>
<dbReference type="OrthoDB" id="7790352at2"/>